<keyword evidence="6" id="KW-0568">Pathogenesis-related protein</keyword>
<dbReference type="FunFam" id="3.40.33.10:FF:000009">
    <property type="entry name" value="Pathogenesis-related protein 1"/>
    <property type="match status" value="1"/>
</dbReference>
<comment type="similarity">
    <text evidence="2">Belongs to the CRISP family.</text>
</comment>
<dbReference type="PRINTS" id="PR00837">
    <property type="entry name" value="V5TPXLIKE"/>
</dbReference>
<evidence type="ECO:0000313" key="9">
    <source>
        <dbReference type="EMBL" id="WVZ61774.1"/>
    </source>
</evidence>
<dbReference type="GO" id="GO:0005576">
    <property type="term" value="C:extracellular region"/>
    <property type="evidence" value="ECO:0007669"/>
    <property type="project" value="InterPro"/>
</dbReference>
<dbReference type="InterPro" id="IPR001283">
    <property type="entry name" value="CRISP-related"/>
</dbReference>
<dbReference type="FunFam" id="3.40.33.10:FF:000004">
    <property type="entry name" value="CAP, cysteine-rich secretory protein, antigen 5"/>
    <property type="match status" value="2"/>
</dbReference>
<dbReference type="AlphaFoldDB" id="A0AAQ3SWM6"/>
<dbReference type="PROSITE" id="PS01009">
    <property type="entry name" value="CRISP_1"/>
    <property type="match status" value="1"/>
</dbReference>
<protein>
    <recommendedName>
        <fullName evidence="8">SCP domain-containing protein</fullName>
    </recommendedName>
</protein>
<sequence length="595" mass="62963">MEWSSLSKVAACLALAFAMAAAAMVVQPCAAQNSLKDEFVSLHNAARAQVGVGSVSWDNKVAAYAQSYADARKSDCALQHSTGPYGENIYKAWGSSAGTASDAVGSWVAEKKYYHHNTNTCDKGQWGCLHYTQVVWRASTTIGCARVVCDYNQGMRAPALRRAVRREPLLGLRRRRLVRLRRVGYWVAEKQYYDHASNSCATGRGRSAATTRRWCGLWSSSTNIGCASVVCNNSGGVFIICSYNPPGNIVGESPYSPTSSSSDPSAMAYSLKLACLALAIVSIAVAAMAPPSAAQNSPQDYVDLHNAARADVGVGEVSWDDTVAAYAQSYAAQRQGDCQLVHSSGGPYGENLFGGSAGADWSASDAVGSWVSEKQYYDHDTNSCAAPAGQDCLHYTQVVWRDSTAIGCARVDCDNAAGVFIICSYNPRGNVVCIGLLVLAMAAATVVVTPCAAQNSAQDFVRPHNAARAAVGVGPVSWDNTVAAFAQSYAAQRKGDCALRHSGGGPNHYGENIFVGGAGKAWSASDAVGLWVAEKQYYHHDTNSCAAGKVCGHYTQVVWRASTAIGCARVVCDNGGVFITCNYKPAGNIIGQSPY</sequence>
<feature type="signal peptide" evidence="7">
    <location>
        <begin position="1"/>
        <end position="31"/>
    </location>
</feature>
<reference evidence="9 10" key="1">
    <citation type="submission" date="2024-02" db="EMBL/GenBank/DDBJ databases">
        <title>High-quality chromosome-scale genome assembly of Pensacola bahiagrass (Paspalum notatum Flugge var. saurae).</title>
        <authorList>
            <person name="Vega J.M."/>
            <person name="Podio M."/>
            <person name="Orjuela J."/>
            <person name="Siena L.A."/>
            <person name="Pessino S.C."/>
            <person name="Combes M.C."/>
            <person name="Mariac C."/>
            <person name="Albertini E."/>
            <person name="Pupilli F."/>
            <person name="Ortiz J.P.A."/>
            <person name="Leblanc O."/>
        </authorList>
    </citation>
    <scope>NUCLEOTIDE SEQUENCE [LARGE SCALE GENOMIC DNA]</scope>
    <source>
        <strain evidence="9">R1</strain>
        <tissue evidence="9">Leaf</tissue>
    </source>
</reference>
<evidence type="ECO:0000259" key="8">
    <source>
        <dbReference type="SMART" id="SM00198"/>
    </source>
</evidence>
<keyword evidence="5" id="KW-1015">Disulfide bond</keyword>
<evidence type="ECO:0000256" key="4">
    <source>
        <dbReference type="ARBA" id="ARBA00022821"/>
    </source>
</evidence>
<feature type="domain" description="SCP" evidence="8">
    <location>
        <begin position="296"/>
        <end position="433"/>
    </location>
</feature>
<dbReference type="SMART" id="SM00198">
    <property type="entry name" value="SCP"/>
    <property type="match status" value="3"/>
</dbReference>
<evidence type="ECO:0000256" key="7">
    <source>
        <dbReference type="SAM" id="SignalP"/>
    </source>
</evidence>
<dbReference type="PANTHER" id="PTHR10334">
    <property type="entry name" value="CYSTEINE-RICH SECRETORY PROTEIN-RELATED"/>
    <property type="match status" value="1"/>
</dbReference>
<dbReference type="InterPro" id="IPR018244">
    <property type="entry name" value="Allrgn_V5/Tpx1_CS"/>
</dbReference>
<dbReference type="Pfam" id="PF00188">
    <property type="entry name" value="CAP"/>
    <property type="match status" value="3"/>
</dbReference>
<dbReference type="SUPFAM" id="SSF55797">
    <property type="entry name" value="PR-1-like"/>
    <property type="match status" value="4"/>
</dbReference>
<keyword evidence="3 7" id="KW-0732">Signal</keyword>
<accession>A0AAQ3SWM6</accession>
<evidence type="ECO:0000256" key="5">
    <source>
        <dbReference type="ARBA" id="ARBA00023157"/>
    </source>
</evidence>
<evidence type="ECO:0000256" key="6">
    <source>
        <dbReference type="ARBA" id="ARBA00023265"/>
    </source>
</evidence>
<keyword evidence="10" id="KW-1185">Reference proteome</keyword>
<dbReference type="InterPro" id="IPR014044">
    <property type="entry name" value="CAP_dom"/>
</dbReference>
<evidence type="ECO:0000256" key="2">
    <source>
        <dbReference type="ARBA" id="ARBA00009923"/>
    </source>
</evidence>
<dbReference type="GO" id="GO:0006952">
    <property type="term" value="P:defense response"/>
    <property type="evidence" value="ECO:0007669"/>
    <property type="project" value="UniProtKB-KW"/>
</dbReference>
<gene>
    <name evidence="9" type="ORF">U9M48_011594</name>
</gene>
<evidence type="ECO:0000313" key="10">
    <source>
        <dbReference type="Proteomes" id="UP001341281"/>
    </source>
</evidence>
<dbReference type="InterPro" id="IPR035940">
    <property type="entry name" value="CAP_sf"/>
</dbReference>
<dbReference type="CDD" id="cd05381">
    <property type="entry name" value="CAP_PR-1"/>
    <property type="match status" value="3"/>
</dbReference>
<dbReference type="EMBL" id="CP144747">
    <property type="protein sequence ID" value="WVZ61774.1"/>
    <property type="molecule type" value="Genomic_DNA"/>
</dbReference>
<name>A0AAQ3SWM6_PASNO</name>
<feature type="chain" id="PRO_5042960070" description="SCP domain-containing protein" evidence="7">
    <location>
        <begin position="32"/>
        <end position="595"/>
    </location>
</feature>
<proteinExistence type="inferred from homology"/>
<evidence type="ECO:0000256" key="3">
    <source>
        <dbReference type="ARBA" id="ARBA00022729"/>
    </source>
</evidence>
<dbReference type="Proteomes" id="UP001341281">
    <property type="component" value="Chromosome 03"/>
</dbReference>
<keyword evidence="4" id="KW-0611">Plant defense</keyword>
<evidence type="ECO:0000256" key="1">
    <source>
        <dbReference type="ARBA" id="ARBA00003143"/>
    </source>
</evidence>
<comment type="function">
    <text evidence="1">Probably involved in the defense reaction of plants against pathogens.</text>
</comment>
<organism evidence="9 10">
    <name type="scientific">Paspalum notatum var. saurae</name>
    <dbReference type="NCBI Taxonomy" id="547442"/>
    <lineage>
        <taxon>Eukaryota</taxon>
        <taxon>Viridiplantae</taxon>
        <taxon>Streptophyta</taxon>
        <taxon>Embryophyta</taxon>
        <taxon>Tracheophyta</taxon>
        <taxon>Spermatophyta</taxon>
        <taxon>Magnoliopsida</taxon>
        <taxon>Liliopsida</taxon>
        <taxon>Poales</taxon>
        <taxon>Poaceae</taxon>
        <taxon>PACMAD clade</taxon>
        <taxon>Panicoideae</taxon>
        <taxon>Andropogonodae</taxon>
        <taxon>Paspaleae</taxon>
        <taxon>Paspalinae</taxon>
        <taxon>Paspalum</taxon>
    </lineage>
</organism>
<feature type="domain" description="SCP" evidence="8">
    <location>
        <begin position="34"/>
        <end position="157"/>
    </location>
</feature>
<dbReference type="PROSITE" id="PS01010">
    <property type="entry name" value="CRISP_2"/>
    <property type="match status" value="3"/>
</dbReference>
<feature type="domain" description="SCP" evidence="8">
    <location>
        <begin position="455"/>
        <end position="591"/>
    </location>
</feature>
<dbReference type="Gene3D" id="3.40.33.10">
    <property type="entry name" value="CAP"/>
    <property type="match status" value="4"/>
</dbReference>